<accession>A0A8C4NU82</accession>
<sequence>VKGEDEEDVTMRKRGELMVLRSWGALVVTEWTPLHQARELVVMFTAAYSLHTREEKCYDDVPLNAISETPTGSLRRLGKYGI</sequence>
<dbReference type="Ensembl" id="ENSDLAT00005050683.2">
    <property type="protein sequence ID" value="ENSDLAP00005047536.2"/>
    <property type="gene ID" value="ENSDLAG00005020939.2"/>
</dbReference>
<proteinExistence type="predicted"/>
<evidence type="ECO:0000313" key="2">
    <source>
        <dbReference type="Proteomes" id="UP000694389"/>
    </source>
</evidence>
<dbReference type="AlphaFoldDB" id="A0A8C4NU82"/>
<organism evidence="1 2">
    <name type="scientific">Dicentrarchus labrax</name>
    <name type="common">European seabass</name>
    <name type="synonym">Morone labrax</name>
    <dbReference type="NCBI Taxonomy" id="13489"/>
    <lineage>
        <taxon>Eukaryota</taxon>
        <taxon>Metazoa</taxon>
        <taxon>Chordata</taxon>
        <taxon>Craniata</taxon>
        <taxon>Vertebrata</taxon>
        <taxon>Euteleostomi</taxon>
        <taxon>Actinopterygii</taxon>
        <taxon>Neopterygii</taxon>
        <taxon>Teleostei</taxon>
        <taxon>Neoteleostei</taxon>
        <taxon>Acanthomorphata</taxon>
        <taxon>Eupercaria</taxon>
        <taxon>Moronidae</taxon>
        <taxon>Dicentrarchus</taxon>
    </lineage>
</organism>
<reference evidence="1" key="2">
    <citation type="submission" date="2025-09" db="UniProtKB">
        <authorList>
            <consortium name="Ensembl"/>
        </authorList>
    </citation>
    <scope>IDENTIFICATION</scope>
</reference>
<dbReference type="Proteomes" id="UP000694389">
    <property type="component" value="Unassembled WGS sequence"/>
</dbReference>
<keyword evidence="2" id="KW-1185">Reference proteome</keyword>
<protein>
    <submittedName>
        <fullName evidence="1">Uncharacterized protein</fullName>
    </submittedName>
</protein>
<reference evidence="1" key="1">
    <citation type="submission" date="2025-08" db="UniProtKB">
        <authorList>
            <consortium name="Ensembl"/>
        </authorList>
    </citation>
    <scope>IDENTIFICATION</scope>
</reference>
<dbReference type="GeneTree" id="ENSGT01000000221741"/>
<evidence type="ECO:0000313" key="1">
    <source>
        <dbReference type="Ensembl" id="ENSDLAP00005047536.2"/>
    </source>
</evidence>
<name>A0A8C4NU82_DICLA</name>